<evidence type="ECO:0000313" key="9">
    <source>
        <dbReference type="Proteomes" id="UP000576969"/>
    </source>
</evidence>
<comment type="caution">
    <text evidence="8">The sequence shown here is derived from an EMBL/GenBank/DDBJ whole genome shotgun (WGS) entry which is preliminary data.</text>
</comment>
<evidence type="ECO:0000256" key="5">
    <source>
        <dbReference type="ARBA" id="ARBA00022801"/>
    </source>
</evidence>
<dbReference type="GO" id="GO:0052689">
    <property type="term" value="F:carboxylic ester hydrolase activity"/>
    <property type="evidence" value="ECO:0007669"/>
    <property type="project" value="UniProtKB-KW"/>
</dbReference>
<dbReference type="Proteomes" id="UP000576969">
    <property type="component" value="Unassembled WGS sequence"/>
</dbReference>
<reference evidence="8 9" key="1">
    <citation type="submission" date="2020-07" db="EMBL/GenBank/DDBJ databases">
        <title>Sequencing the genomes of 1000 actinobacteria strains.</title>
        <authorList>
            <person name="Klenk H.-P."/>
        </authorList>
    </citation>
    <scope>NUCLEOTIDE SEQUENCE [LARGE SCALE GENOMIC DNA]</scope>
    <source>
        <strain evidence="8 9">DSM 24662</strain>
    </source>
</reference>
<keyword evidence="2" id="KW-0719">Serine esterase</keyword>
<keyword evidence="9" id="KW-1185">Reference proteome</keyword>
<dbReference type="InterPro" id="IPR011118">
    <property type="entry name" value="Tannase/feruloyl_esterase"/>
</dbReference>
<proteinExistence type="inferred from homology"/>
<dbReference type="EMBL" id="JACCBV010000001">
    <property type="protein sequence ID" value="NYE21112.1"/>
    <property type="molecule type" value="Genomic_DNA"/>
</dbReference>
<protein>
    <recommendedName>
        <fullName evidence="10">Tannase/feruloyl esterase family alpha/beta hydrolase</fullName>
    </recommendedName>
</protein>
<dbReference type="Pfam" id="PF07519">
    <property type="entry name" value="Tannase"/>
    <property type="match status" value="1"/>
</dbReference>
<evidence type="ECO:0000256" key="2">
    <source>
        <dbReference type="ARBA" id="ARBA00022487"/>
    </source>
</evidence>
<evidence type="ECO:0000256" key="3">
    <source>
        <dbReference type="ARBA" id="ARBA00022723"/>
    </source>
</evidence>
<gene>
    <name evidence="8" type="ORF">BJ991_003140</name>
</gene>
<evidence type="ECO:0000256" key="4">
    <source>
        <dbReference type="ARBA" id="ARBA00022729"/>
    </source>
</evidence>
<dbReference type="InterPro" id="IPR029058">
    <property type="entry name" value="AB_hydrolase_fold"/>
</dbReference>
<keyword evidence="6" id="KW-0106">Calcium</keyword>
<keyword evidence="5" id="KW-0378">Hydrolase</keyword>
<dbReference type="GO" id="GO:0046872">
    <property type="term" value="F:metal ion binding"/>
    <property type="evidence" value="ECO:0007669"/>
    <property type="project" value="UniProtKB-KW"/>
</dbReference>
<accession>A0A7Y9KJ06</accession>
<keyword evidence="7" id="KW-1015">Disulfide bond</keyword>
<keyword evidence="3" id="KW-0479">Metal-binding</keyword>
<evidence type="ECO:0000256" key="1">
    <source>
        <dbReference type="ARBA" id="ARBA00006249"/>
    </source>
</evidence>
<keyword evidence="4" id="KW-0732">Signal</keyword>
<evidence type="ECO:0008006" key="10">
    <source>
        <dbReference type="Google" id="ProtNLM"/>
    </source>
</evidence>
<dbReference type="PANTHER" id="PTHR33938:SF8">
    <property type="entry name" value="CARBOXYLIC ESTER HYDROLASE"/>
    <property type="match status" value="1"/>
</dbReference>
<evidence type="ECO:0000256" key="6">
    <source>
        <dbReference type="ARBA" id="ARBA00022837"/>
    </source>
</evidence>
<evidence type="ECO:0000256" key="7">
    <source>
        <dbReference type="ARBA" id="ARBA00023157"/>
    </source>
</evidence>
<dbReference type="AlphaFoldDB" id="A0A7Y9KJ06"/>
<dbReference type="SUPFAM" id="SSF53474">
    <property type="entry name" value="alpha/beta-Hydrolases"/>
    <property type="match status" value="1"/>
</dbReference>
<dbReference type="RefSeq" id="WP_179491526.1">
    <property type="nucleotide sequence ID" value="NZ_JACCBV010000001.1"/>
</dbReference>
<sequence>MIDECDLVGDGVADGVIGDPLACDFDFTSLVGQVTPCGETFTDADAAVLEKIRQGPRRTSGEFQWYGLVEGAPYAGLSNTALVNGELVGQPFPFVTLVIAYWLEMNPAWDWRTETYESFEQHIDQMVELYDDVHGASDPDIRAFHDSGGKLLVWHGWSDFGVYAQGTLDWYERVQDILGPGRTKQAVRVFLAPGVDHCGGGPGAQPTGQLEALIEWVEKGHAPKQLLATRAEGGSVVATRPICDYPTVAKYKGSGDVNDAQRYRCVPAEQLTPRMDP</sequence>
<dbReference type="PANTHER" id="PTHR33938">
    <property type="entry name" value="FERULOYL ESTERASE B-RELATED"/>
    <property type="match status" value="1"/>
</dbReference>
<organism evidence="8 9">
    <name type="scientific">Microbacterium immunditiarum</name>
    <dbReference type="NCBI Taxonomy" id="337480"/>
    <lineage>
        <taxon>Bacteria</taxon>
        <taxon>Bacillati</taxon>
        <taxon>Actinomycetota</taxon>
        <taxon>Actinomycetes</taxon>
        <taxon>Micrococcales</taxon>
        <taxon>Microbacteriaceae</taxon>
        <taxon>Microbacterium</taxon>
    </lineage>
</organism>
<comment type="similarity">
    <text evidence="1">Belongs to the tannase family.</text>
</comment>
<name>A0A7Y9KJ06_9MICO</name>
<evidence type="ECO:0000313" key="8">
    <source>
        <dbReference type="EMBL" id="NYE21112.1"/>
    </source>
</evidence>